<organism evidence="1 2">
    <name type="scientific">Aspergillus tamarii</name>
    <dbReference type="NCBI Taxonomy" id="41984"/>
    <lineage>
        <taxon>Eukaryota</taxon>
        <taxon>Fungi</taxon>
        <taxon>Dikarya</taxon>
        <taxon>Ascomycota</taxon>
        <taxon>Pezizomycotina</taxon>
        <taxon>Eurotiomycetes</taxon>
        <taxon>Eurotiomycetidae</taxon>
        <taxon>Eurotiales</taxon>
        <taxon>Aspergillaceae</taxon>
        <taxon>Aspergillus</taxon>
        <taxon>Aspergillus subgen. Circumdati</taxon>
    </lineage>
</organism>
<evidence type="ECO:0000313" key="1">
    <source>
        <dbReference type="EMBL" id="KAE8158902.1"/>
    </source>
</evidence>
<reference evidence="1 2" key="1">
    <citation type="submission" date="2019-04" db="EMBL/GenBank/DDBJ databases">
        <title>Friends and foes A comparative genomics study of 23 Aspergillus species from section Flavi.</title>
        <authorList>
            <consortium name="DOE Joint Genome Institute"/>
            <person name="Kjaerbolling I."/>
            <person name="Vesth T."/>
            <person name="Frisvad J.C."/>
            <person name="Nybo J.L."/>
            <person name="Theobald S."/>
            <person name="Kildgaard S."/>
            <person name="Isbrandt T."/>
            <person name="Kuo A."/>
            <person name="Sato A."/>
            <person name="Lyhne E.K."/>
            <person name="Kogle M.E."/>
            <person name="Wiebenga A."/>
            <person name="Kun R.S."/>
            <person name="Lubbers R.J."/>
            <person name="Makela M.R."/>
            <person name="Barry K."/>
            <person name="Chovatia M."/>
            <person name="Clum A."/>
            <person name="Daum C."/>
            <person name="Haridas S."/>
            <person name="He G."/>
            <person name="LaButti K."/>
            <person name="Lipzen A."/>
            <person name="Mondo S."/>
            <person name="Riley R."/>
            <person name="Salamov A."/>
            <person name="Simmons B.A."/>
            <person name="Magnuson J.K."/>
            <person name="Henrissat B."/>
            <person name="Mortensen U.H."/>
            <person name="Larsen T.O."/>
            <person name="Devries R.P."/>
            <person name="Grigoriev I.V."/>
            <person name="Machida M."/>
            <person name="Baker S.E."/>
            <person name="Andersen M.R."/>
        </authorList>
    </citation>
    <scope>NUCLEOTIDE SEQUENCE [LARGE SCALE GENOMIC DNA]</scope>
    <source>
        <strain evidence="1 2">CBS 117626</strain>
    </source>
</reference>
<dbReference type="Proteomes" id="UP000326950">
    <property type="component" value="Unassembled WGS sequence"/>
</dbReference>
<evidence type="ECO:0000313" key="2">
    <source>
        <dbReference type="Proteomes" id="UP000326950"/>
    </source>
</evidence>
<protein>
    <submittedName>
        <fullName evidence="1">Uncharacterized protein</fullName>
    </submittedName>
</protein>
<accession>A0A5N6UJU7</accession>
<dbReference type="EMBL" id="ML738685">
    <property type="protein sequence ID" value="KAE8158902.1"/>
    <property type="molecule type" value="Genomic_DNA"/>
</dbReference>
<dbReference type="AlphaFoldDB" id="A0A5N6UJU7"/>
<name>A0A5N6UJU7_ASPTM</name>
<gene>
    <name evidence="1" type="ORF">BDV40DRAFT_274695</name>
</gene>
<proteinExistence type="predicted"/>
<keyword evidence="2" id="KW-1185">Reference proteome</keyword>
<sequence>MPWLICNRWTAFGAHQSLWIPTAVISPACCDRCCDIFPKPIHSIHSDFLTLIGPTG</sequence>